<evidence type="ECO:0000313" key="5">
    <source>
        <dbReference type="EMBL" id="PIL25277.1"/>
    </source>
</evidence>
<dbReference type="InterPro" id="IPR058525">
    <property type="entry name" value="DUF8212"/>
</dbReference>
<dbReference type="Pfam" id="PF06985">
    <property type="entry name" value="HET"/>
    <property type="match status" value="1"/>
</dbReference>
<keyword evidence="2" id="KW-1133">Transmembrane helix</keyword>
<evidence type="ECO:0000256" key="2">
    <source>
        <dbReference type="SAM" id="Phobius"/>
    </source>
</evidence>
<gene>
    <name evidence="5" type="ORF">GSI_13166</name>
</gene>
<feature type="region of interest" description="Disordered" evidence="1">
    <location>
        <begin position="325"/>
        <end position="352"/>
    </location>
</feature>
<reference evidence="5 6" key="1">
    <citation type="journal article" date="2015" name="Sci. Rep.">
        <title>Chromosome-level genome map provides insights into diverse defense mechanisms in the medicinal fungus Ganoderma sinense.</title>
        <authorList>
            <person name="Zhu Y."/>
            <person name="Xu J."/>
            <person name="Sun C."/>
            <person name="Zhou S."/>
            <person name="Xu H."/>
            <person name="Nelson D.R."/>
            <person name="Qian J."/>
            <person name="Song J."/>
            <person name="Luo H."/>
            <person name="Xiang L."/>
            <person name="Li Y."/>
            <person name="Xu Z."/>
            <person name="Ji A."/>
            <person name="Wang L."/>
            <person name="Lu S."/>
            <person name="Hayward A."/>
            <person name="Sun W."/>
            <person name="Li X."/>
            <person name="Schwartz D.C."/>
            <person name="Wang Y."/>
            <person name="Chen S."/>
        </authorList>
    </citation>
    <scope>NUCLEOTIDE SEQUENCE [LARGE SCALE GENOMIC DNA]</scope>
    <source>
        <strain evidence="5 6">ZZ0214-1</strain>
    </source>
</reference>
<keyword evidence="6" id="KW-1185">Reference proteome</keyword>
<protein>
    <submittedName>
        <fullName evidence="5">Uncharacterized protein</fullName>
    </submittedName>
</protein>
<accession>A0A2G8RUT8</accession>
<evidence type="ECO:0000259" key="3">
    <source>
        <dbReference type="Pfam" id="PF06985"/>
    </source>
</evidence>
<feature type="domain" description="DUF8212" evidence="4">
    <location>
        <begin position="281"/>
        <end position="341"/>
    </location>
</feature>
<dbReference type="PANTHER" id="PTHR10622">
    <property type="entry name" value="HET DOMAIN-CONTAINING PROTEIN"/>
    <property type="match status" value="1"/>
</dbReference>
<dbReference type="AlphaFoldDB" id="A0A2G8RUT8"/>
<proteinExistence type="predicted"/>
<dbReference type="STRING" id="1077348.A0A2G8RUT8"/>
<organism evidence="5 6">
    <name type="scientific">Ganoderma sinense ZZ0214-1</name>
    <dbReference type="NCBI Taxonomy" id="1077348"/>
    <lineage>
        <taxon>Eukaryota</taxon>
        <taxon>Fungi</taxon>
        <taxon>Dikarya</taxon>
        <taxon>Basidiomycota</taxon>
        <taxon>Agaricomycotina</taxon>
        <taxon>Agaricomycetes</taxon>
        <taxon>Polyporales</taxon>
        <taxon>Polyporaceae</taxon>
        <taxon>Ganoderma</taxon>
    </lineage>
</organism>
<dbReference type="PANTHER" id="PTHR10622:SF10">
    <property type="entry name" value="HET DOMAIN-CONTAINING PROTEIN"/>
    <property type="match status" value="1"/>
</dbReference>
<dbReference type="Pfam" id="PF26640">
    <property type="entry name" value="DUF8212"/>
    <property type="match status" value="1"/>
</dbReference>
<evidence type="ECO:0000259" key="4">
    <source>
        <dbReference type="Pfam" id="PF26640"/>
    </source>
</evidence>
<evidence type="ECO:0000256" key="1">
    <source>
        <dbReference type="SAM" id="MobiDB-lite"/>
    </source>
</evidence>
<dbReference type="InterPro" id="IPR010730">
    <property type="entry name" value="HET"/>
</dbReference>
<feature type="transmembrane region" description="Helical" evidence="2">
    <location>
        <begin position="73"/>
        <end position="94"/>
    </location>
</feature>
<dbReference type="EMBL" id="AYKW01000056">
    <property type="protein sequence ID" value="PIL25277.1"/>
    <property type="molecule type" value="Genomic_DNA"/>
</dbReference>
<dbReference type="OrthoDB" id="2753634at2759"/>
<name>A0A2G8RUT8_9APHY</name>
<sequence length="352" mass="40212">MRLIDTETGEFVEFFDLSKIPPYAILSHTWEPPPIREQSYQDVVTIQKECGLGSNHLRSALPRSLEERRPPSSIFLGLLPLFYAYIYSVIQVFISLRLSTIWDLDSGLSEKIQRACEIARCDGYRYIWIDSCCIDKTSSSKLSEAINSMFNWYRGAQICYAFLVDVPSDEDVRAKGSTFRISRWFRRGWTLQELVAPRVVVFLSRDWDGLGTKDALADVIGEITHITCEILTHEKALSDESVAECMRWAAGRTTTREEDQAYSLLGIFGITMPTIYGEGRYAFQRLQEEILQRIPDQSLLAWGSKCLTLQQLQETRQIRVGFTHSRTPFAPSPDSFRTSESPRGRAVRTAGY</sequence>
<feature type="domain" description="Heterokaryon incompatibility" evidence="3">
    <location>
        <begin position="105"/>
        <end position="170"/>
    </location>
</feature>
<comment type="caution">
    <text evidence="5">The sequence shown here is derived from an EMBL/GenBank/DDBJ whole genome shotgun (WGS) entry which is preliminary data.</text>
</comment>
<keyword evidence="2" id="KW-0472">Membrane</keyword>
<evidence type="ECO:0000313" key="6">
    <source>
        <dbReference type="Proteomes" id="UP000230002"/>
    </source>
</evidence>
<dbReference type="Proteomes" id="UP000230002">
    <property type="component" value="Unassembled WGS sequence"/>
</dbReference>
<keyword evidence="2" id="KW-0812">Transmembrane</keyword>